<accession>A0A449BBL3</accession>
<dbReference type="RefSeq" id="WP_026390763.1">
    <property type="nucleotide sequence ID" value="NZ_LR215048.1"/>
</dbReference>
<dbReference type="Proteomes" id="UP000289841">
    <property type="component" value="Chromosome"/>
</dbReference>
<dbReference type="PROSITE" id="PS51257">
    <property type="entry name" value="PROKAR_LIPOPROTEIN"/>
    <property type="match status" value="1"/>
</dbReference>
<organism evidence="1 2">
    <name type="scientific">Haploplasma axanthum</name>
    <name type="common">Acholeplasma axanthum</name>
    <dbReference type="NCBI Taxonomy" id="29552"/>
    <lineage>
        <taxon>Bacteria</taxon>
        <taxon>Bacillati</taxon>
        <taxon>Mycoplasmatota</taxon>
        <taxon>Mollicutes</taxon>
        <taxon>Acholeplasmatales</taxon>
        <taxon>Acholeplasmataceae</taxon>
        <taxon>Haploplasma</taxon>
    </lineage>
</organism>
<reference evidence="1 2" key="1">
    <citation type="submission" date="2019-01" db="EMBL/GenBank/DDBJ databases">
        <authorList>
            <consortium name="Pathogen Informatics"/>
        </authorList>
    </citation>
    <scope>NUCLEOTIDE SEQUENCE [LARGE SCALE GENOMIC DNA]</scope>
    <source>
        <strain evidence="1 2">NCTC10138</strain>
    </source>
</reference>
<protein>
    <recommendedName>
        <fullName evidence="3">Lipoprotein</fullName>
    </recommendedName>
</protein>
<proteinExistence type="predicted"/>
<evidence type="ECO:0008006" key="3">
    <source>
        <dbReference type="Google" id="ProtNLM"/>
    </source>
</evidence>
<gene>
    <name evidence="1" type="ORF">NCTC10138_00197</name>
</gene>
<evidence type="ECO:0000313" key="1">
    <source>
        <dbReference type="EMBL" id="VEU79844.1"/>
    </source>
</evidence>
<dbReference type="KEGG" id="aaxa:NCTC10138_00197"/>
<name>A0A449BBL3_HAPAX</name>
<dbReference type="AlphaFoldDB" id="A0A449BBL3"/>
<keyword evidence="2" id="KW-1185">Reference proteome</keyword>
<dbReference type="EMBL" id="LR215048">
    <property type="protein sequence ID" value="VEU79844.1"/>
    <property type="molecule type" value="Genomic_DNA"/>
</dbReference>
<sequence>MKKMILVFMLLLTSIVLVGCNKEKVEEPKKEDPVEEKESFQLIGHYDELANQGIDFYFLLNLNADGTAVLSSYNAGSMAGYDARDYKENEAFTTKHDNGTWSRGKDAEGEDAIIIKTTQGTFYGYETNGIINVSNFKFLFYGAYSREATLEGSKTIQYKDYNAFIQAYKQTAPAETPAS</sequence>
<dbReference type="STRING" id="1278311.GCA_000428705_01300"/>
<evidence type="ECO:0000313" key="2">
    <source>
        <dbReference type="Proteomes" id="UP000289841"/>
    </source>
</evidence>